<dbReference type="GO" id="GO:0005737">
    <property type="term" value="C:cytoplasm"/>
    <property type="evidence" value="ECO:0007669"/>
    <property type="project" value="TreeGrafter"/>
</dbReference>
<dbReference type="GO" id="GO:0003677">
    <property type="term" value="F:DNA binding"/>
    <property type="evidence" value="ECO:0007669"/>
    <property type="project" value="InterPro"/>
</dbReference>
<dbReference type="Pfam" id="PF01555">
    <property type="entry name" value="N6_N4_Mtase"/>
    <property type="match status" value="1"/>
</dbReference>
<accession>A0AAU7TI77</accession>
<dbReference type="PRINTS" id="PR00508">
    <property type="entry name" value="S21N4MTFRASE"/>
</dbReference>
<dbReference type="InterPro" id="IPR002941">
    <property type="entry name" value="DNA_methylase_N4/N6"/>
</dbReference>
<organism evidence="6">
    <name type="scientific">Kribbella sp. HUAS MG21</name>
    <dbReference type="NCBI Taxonomy" id="3160966"/>
    <lineage>
        <taxon>Bacteria</taxon>
        <taxon>Bacillati</taxon>
        <taxon>Actinomycetota</taxon>
        <taxon>Actinomycetes</taxon>
        <taxon>Propionibacteriales</taxon>
        <taxon>Kribbellaceae</taxon>
        <taxon>Kribbella</taxon>
    </lineage>
</organism>
<dbReference type="RefSeq" id="WP_350279324.1">
    <property type="nucleotide sequence ID" value="NZ_CP158165.1"/>
</dbReference>
<keyword evidence="3" id="KW-0808">Transferase</keyword>
<sequence length="513" mass="58547">MTSSSVDVDTGVLYREDNITALSRMPTNSVDLVYLDPPFFSNRSYEVIWGDEAEVRSFEDRWEGGIQVYIEWMRSRVRQLHRVLKVSGSLYMHCDPHASHYLKVMLDEVFMPTNFRSEVIWKRTGSHNSARRWGPQHDALLFYSKSEAFKWNKIFQAYDVSYVEEKFKFKDERGRYQDVSLTGPGRRTGDSGAPWRGVDPTLIGRHWQPPALMYDYFERLTGRSLAALSMIERLEEVNRAGLIHWPTKKGGQPRFKQYLHISPGVPLQDVVVDIRPINSRAAERLGYPTQKPEALLKRIIESSSDAGDVVLDPFCGCGTAVSAAQQLGRRWVGIDISPTAMEIIRQRMRRVTDAPIRVLGMPDSEESLRQLKPFEFQNWVIQKFVGTHSPRKSGDMGIDGYSFMVNNPIQVKRSDRVGRNVIDNFETAMRRGRHDTGYIVAFSFTRNAREEVARARWSDGLNVRLITVKDLLKPRLDDKIPELASVTELPLPPARSADALPLPEELIASDTAS</sequence>
<dbReference type="EMBL" id="CP158165">
    <property type="protein sequence ID" value="XBV26526.1"/>
    <property type="molecule type" value="Genomic_DNA"/>
</dbReference>
<dbReference type="GO" id="GO:0009307">
    <property type="term" value="P:DNA restriction-modification system"/>
    <property type="evidence" value="ECO:0007669"/>
    <property type="project" value="InterPro"/>
</dbReference>
<dbReference type="GO" id="GO:0008170">
    <property type="term" value="F:N-methyltransferase activity"/>
    <property type="evidence" value="ECO:0007669"/>
    <property type="project" value="InterPro"/>
</dbReference>
<evidence type="ECO:0000256" key="2">
    <source>
        <dbReference type="ARBA" id="ARBA00022603"/>
    </source>
</evidence>
<dbReference type="InterPro" id="IPR029063">
    <property type="entry name" value="SAM-dependent_MTases_sf"/>
</dbReference>
<proteinExistence type="inferred from homology"/>
<dbReference type="PANTHER" id="PTHR13370">
    <property type="entry name" value="RNA METHYLASE-RELATED"/>
    <property type="match status" value="1"/>
</dbReference>
<dbReference type="REBASE" id="838676">
    <property type="entry name" value="M.KspMG21ORF8860P"/>
</dbReference>
<dbReference type="InterPro" id="IPR011856">
    <property type="entry name" value="tRNA_endonuc-like_dom_sf"/>
</dbReference>
<feature type="domain" description="DNA methylase N-4/N-6" evidence="4">
    <location>
        <begin position="30"/>
        <end position="345"/>
    </location>
</feature>
<dbReference type="PROSITE" id="PS00092">
    <property type="entry name" value="N6_MTASE"/>
    <property type="match status" value="1"/>
</dbReference>
<dbReference type="PANTHER" id="PTHR13370:SF3">
    <property type="entry name" value="TRNA (GUANINE(10)-N2)-METHYLTRANSFERASE HOMOLOG"/>
    <property type="match status" value="1"/>
</dbReference>
<dbReference type="Pfam" id="PF04471">
    <property type="entry name" value="Mrr_cat"/>
    <property type="match status" value="1"/>
</dbReference>
<feature type="domain" description="Restriction endonuclease type IV Mrr" evidence="5">
    <location>
        <begin position="370"/>
        <end position="472"/>
    </location>
</feature>
<dbReference type="GO" id="GO:0032259">
    <property type="term" value="P:methylation"/>
    <property type="evidence" value="ECO:0007669"/>
    <property type="project" value="UniProtKB-KW"/>
</dbReference>
<reference evidence="6" key="1">
    <citation type="submission" date="2024-06" db="EMBL/GenBank/DDBJ databases">
        <title>Kribbella sp. strain HUAS MG21 genome sequences.</title>
        <authorList>
            <person name="Mo P."/>
        </authorList>
    </citation>
    <scope>NUCLEOTIDE SEQUENCE</scope>
    <source>
        <strain evidence="6">HUAS MG21</strain>
    </source>
</reference>
<evidence type="ECO:0000259" key="5">
    <source>
        <dbReference type="Pfam" id="PF04471"/>
    </source>
</evidence>
<evidence type="ECO:0000259" key="4">
    <source>
        <dbReference type="Pfam" id="PF01555"/>
    </source>
</evidence>
<protein>
    <submittedName>
        <fullName evidence="6">DNA methyltransferase</fullName>
    </submittedName>
</protein>
<evidence type="ECO:0000256" key="3">
    <source>
        <dbReference type="ARBA" id="ARBA00022679"/>
    </source>
</evidence>
<evidence type="ECO:0000313" key="6">
    <source>
        <dbReference type="EMBL" id="XBV26526.1"/>
    </source>
</evidence>
<evidence type="ECO:0000256" key="1">
    <source>
        <dbReference type="ARBA" id="ARBA00006594"/>
    </source>
</evidence>
<dbReference type="InterPro" id="IPR007560">
    <property type="entry name" value="Restrct_endonuc_IV_Mrr"/>
</dbReference>
<gene>
    <name evidence="6" type="ORF">ABN611_08860</name>
</gene>
<dbReference type="InterPro" id="IPR002052">
    <property type="entry name" value="DNA_methylase_N6_adenine_CS"/>
</dbReference>
<keyword evidence="2 6" id="KW-0489">Methyltransferase</keyword>
<dbReference type="SUPFAM" id="SSF53335">
    <property type="entry name" value="S-adenosyl-L-methionine-dependent methyltransferases"/>
    <property type="match status" value="1"/>
</dbReference>
<dbReference type="Gene3D" id="3.40.1350.10">
    <property type="match status" value="1"/>
</dbReference>
<name>A0AAU7TI77_9ACTN</name>
<dbReference type="Gene3D" id="3.40.50.150">
    <property type="entry name" value="Vaccinia Virus protein VP39"/>
    <property type="match status" value="1"/>
</dbReference>
<dbReference type="InterPro" id="IPR001091">
    <property type="entry name" value="RM_Methyltransferase"/>
</dbReference>
<comment type="similarity">
    <text evidence="1">Belongs to the N(4)/N(6)-methyltransferase family.</text>
</comment>
<dbReference type="CDD" id="cd02440">
    <property type="entry name" value="AdoMet_MTases"/>
    <property type="match status" value="1"/>
</dbReference>
<dbReference type="AlphaFoldDB" id="A0AAU7TI77"/>
<dbReference type="GO" id="GO:0004519">
    <property type="term" value="F:endonuclease activity"/>
    <property type="evidence" value="ECO:0007669"/>
    <property type="project" value="InterPro"/>
</dbReference>